<keyword evidence="1" id="KW-0175">Coiled coil</keyword>
<feature type="coiled-coil region" evidence="1">
    <location>
        <begin position="974"/>
        <end position="1001"/>
    </location>
</feature>
<name>A0ABD3FKI5_9STRA</name>
<evidence type="ECO:0000313" key="4">
    <source>
        <dbReference type="EMBL" id="KAL3666084.1"/>
    </source>
</evidence>
<feature type="compositionally biased region" description="Polar residues" evidence="2">
    <location>
        <begin position="1652"/>
        <end position="1666"/>
    </location>
</feature>
<dbReference type="InterPro" id="IPR043519">
    <property type="entry name" value="NT_sf"/>
</dbReference>
<gene>
    <name evidence="4" type="ORF">V7S43_008875</name>
</gene>
<feature type="compositionally biased region" description="Basic residues" evidence="2">
    <location>
        <begin position="495"/>
        <end position="509"/>
    </location>
</feature>
<feature type="region of interest" description="Disordered" evidence="2">
    <location>
        <begin position="631"/>
        <end position="669"/>
    </location>
</feature>
<dbReference type="CDD" id="cd05402">
    <property type="entry name" value="NT_PAP_TUTase"/>
    <property type="match status" value="1"/>
</dbReference>
<evidence type="ECO:0000259" key="3">
    <source>
        <dbReference type="Pfam" id="PF22600"/>
    </source>
</evidence>
<feature type="compositionally biased region" description="Basic and acidic residues" evidence="2">
    <location>
        <begin position="1712"/>
        <end position="1736"/>
    </location>
</feature>
<dbReference type="Gene3D" id="3.30.460.10">
    <property type="entry name" value="Beta Polymerase, domain 2"/>
    <property type="match status" value="1"/>
</dbReference>
<feature type="compositionally biased region" description="Low complexity" evidence="2">
    <location>
        <begin position="1018"/>
        <end position="1034"/>
    </location>
</feature>
<feature type="region of interest" description="Disordered" evidence="2">
    <location>
        <begin position="727"/>
        <end position="755"/>
    </location>
</feature>
<dbReference type="PANTHER" id="PTHR23092:SF48">
    <property type="entry name" value="NUCLEOTIDYLTRANSFERASE FAMILY PROTEIN"/>
    <property type="match status" value="1"/>
</dbReference>
<feature type="region of interest" description="Disordered" evidence="2">
    <location>
        <begin position="1690"/>
        <end position="1736"/>
    </location>
</feature>
<comment type="caution">
    <text evidence="4">The sequence shown here is derived from an EMBL/GenBank/DDBJ whole genome shotgun (WGS) entry which is preliminary data.</text>
</comment>
<feature type="compositionally biased region" description="Basic residues" evidence="2">
    <location>
        <begin position="408"/>
        <end position="422"/>
    </location>
</feature>
<proteinExistence type="predicted"/>
<evidence type="ECO:0000313" key="5">
    <source>
        <dbReference type="Proteomes" id="UP001632037"/>
    </source>
</evidence>
<feature type="region of interest" description="Disordered" evidence="2">
    <location>
        <begin position="477"/>
        <end position="590"/>
    </location>
</feature>
<feature type="compositionally biased region" description="Polar residues" evidence="2">
    <location>
        <begin position="528"/>
        <end position="549"/>
    </location>
</feature>
<dbReference type="SUPFAM" id="SSF81301">
    <property type="entry name" value="Nucleotidyltransferase"/>
    <property type="match status" value="1"/>
</dbReference>
<feature type="region of interest" description="Disordered" evidence="2">
    <location>
        <begin position="1004"/>
        <end position="1053"/>
    </location>
</feature>
<dbReference type="Pfam" id="PF22600">
    <property type="entry name" value="MTPAP-like_central"/>
    <property type="match status" value="1"/>
</dbReference>
<feature type="compositionally biased region" description="Basic and acidic residues" evidence="2">
    <location>
        <begin position="551"/>
        <end position="561"/>
    </location>
</feature>
<feature type="compositionally biased region" description="Polar residues" evidence="2">
    <location>
        <begin position="1695"/>
        <end position="1704"/>
    </location>
</feature>
<organism evidence="4 5">
    <name type="scientific">Phytophthora oleae</name>
    <dbReference type="NCBI Taxonomy" id="2107226"/>
    <lineage>
        <taxon>Eukaryota</taxon>
        <taxon>Sar</taxon>
        <taxon>Stramenopiles</taxon>
        <taxon>Oomycota</taxon>
        <taxon>Peronosporomycetes</taxon>
        <taxon>Peronosporales</taxon>
        <taxon>Peronosporaceae</taxon>
        <taxon>Phytophthora</taxon>
    </lineage>
</organism>
<feature type="compositionally biased region" description="Basic and acidic residues" evidence="2">
    <location>
        <begin position="1590"/>
        <end position="1604"/>
    </location>
</feature>
<dbReference type="PANTHER" id="PTHR23092">
    <property type="entry name" value="POLY(A) RNA POLYMERASE"/>
    <property type="match status" value="1"/>
</dbReference>
<feature type="compositionally biased region" description="Low complexity" evidence="2">
    <location>
        <begin position="739"/>
        <end position="748"/>
    </location>
</feature>
<dbReference type="InterPro" id="IPR045862">
    <property type="entry name" value="Trf4-like"/>
</dbReference>
<feature type="domain" description="Poly(A) RNA polymerase mitochondrial-like central palm" evidence="3">
    <location>
        <begin position="1103"/>
        <end position="1214"/>
    </location>
</feature>
<keyword evidence="5" id="KW-1185">Reference proteome</keyword>
<dbReference type="Proteomes" id="UP001632037">
    <property type="component" value="Unassembled WGS sequence"/>
</dbReference>
<reference evidence="4 5" key="1">
    <citation type="submission" date="2024-09" db="EMBL/GenBank/DDBJ databases">
        <title>Genome sequencing and assembly of Phytophthora oleae, isolate VK10A, causative agent of rot of olive drupes.</title>
        <authorList>
            <person name="Conti Taguali S."/>
            <person name="Riolo M."/>
            <person name="La Spada F."/>
            <person name="Cacciola S.O."/>
            <person name="Dionisio G."/>
        </authorList>
    </citation>
    <scope>NUCLEOTIDE SEQUENCE [LARGE SCALE GENOMIC DNA]</scope>
    <source>
        <strain evidence="4 5">VK10A</strain>
    </source>
</reference>
<evidence type="ECO:0000256" key="1">
    <source>
        <dbReference type="SAM" id="Coils"/>
    </source>
</evidence>
<dbReference type="GO" id="GO:0016779">
    <property type="term" value="F:nucleotidyltransferase activity"/>
    <property type="evidence" value="ECO:0007669"/>
    <property type="project" value="UniProtKB-ARBA"/>
</dbReference>
<dbReference type="Gene3D" id="1.10.1410.10">
    <property type="match status" value="1"/>
</dbReference>
<protein>
    <recommendedName>
        <fullName evidence="3">Poly(A) RNA polymerase mitochondrial-like central palm domain-containing protein</fullName>
    </recommendedName>
</protein>
<dbReference type="SUPFAM" id="SSF81631">
    <property type="entry name" value="PAP/OAS1 substrate-binding domain"/>
    <property type="match status" value="1"/>
</dbReference>
<feature type="compositionally biased region" description="Pro residues" evidence="2">
    <location>
        <begin position="1044"/>
        <end position="1053"/>
    </location>
</feature>
<feature type="region of interest" description="Disordered" evidence="2">
    <location>
        <begin position="394"/>
        <end position="426"/>
    </location>
</feature>
<dbReference type="GO" id="GO:0046872">
    <property type="term" value="F:metal ion binding"/>
    <property type="evidence" value="ECO:0007669"/>
    <property type="project" value="UniProtKB-KW"/>
</dbReference>
<sequence length="1736" mass="190531">MATSDTEALVRTLGELAVSLRRRRSGNASSNTEKRAVLKWLCSLSGEELASLCCVEDVGFVKTLLHMAACSRGVRVGDGCVHEFQLLSPVVGTTIMTQNKRAAAKMPRRSAPREFVKRPVVRTMDGDVVGSFHSKEYEACSLKILKGLRVLNTLQSCDTVALSMEFFQLREKNEGQLAQNLFDLMDVISCGAFLTECPSESMLKHRVWGETKWLKDQGYYSLQALFVNRIELNIWAFWKAYQKDVNAKIPLRGLASKLYLVHEWKTASINQQQVVLKELGLKIIAHLRELRRSTTKQAAVVSRFQTARSSLESLTSVIRVFQEGTQRAGHGKPVDICFTCSFEDVVASPQAGIIKLLLAEYLQEQCSILLCARLSKEEEVAAASRISAEAPFTDGGGDEVKAKTANHSQRRRASRKKMLKQRRREDEIRAAQQARFNSVLHELCEQFRRKREEVIEHVDNVLWDVINTAIDEEQLKSGGWSVTSEHSSRDAGVHPRQKRKKKKTKRRKAGMAEVEMGHRHKNKGDRSFNISHQSPDKASSSSSKPNIYGTNDEREAGEHSADTAGSDSSPSRPRLMDCNSDNGITQDGGPRLSFFSNVGSTGTATSLISTAPALPLSTFGSYSSSTTPFFLSLAPRDHPPPPRATRRGIDDEDDVNQAPSGSVAHEAPATSDSSNFEWYLPSVFSLQTSAQRTISPTPALDWHFNHWQFKTPDGGISDKGASSTTVAIADLEPPPPPSSSSSTSSASSRLANGRLSGSTRKYSLASFSKIAGMDSNRRGPHAEHERQSLAVTSIREHGDGSSSAADSDNESDFLYREGGFFDRQRSLKRRRRPWPFNYAREEDEEEISEEHDAHKGGSSVCFGASTAKDDAWTECAHCCKCACHRAANLRNQGDDPTLESEDAGHKENRCGANNCKPEHASAASNSPASNDASGESVAVVMVTKVFERITQLEEKLTEKTKVMEEQATTAASEITTLKQTVATLTAQLHNIENNIQDLQLQQTSATTGGLEDSSLGNGSSMGSPSAPFSPAPSSLDQQAESPPTAAPPFPETYPAPNPVMGPFVSVPLSVLPPRSKLHWDLCEFAAQLQADSDARLPAQLAAQRLCMATVQSLWPRAQVRPYGSHVTRLVLPSSDVDLVICLPKVRRDAPADAAGVLEGRNAIKETWQQNLARKLKQEPWVVRDSVKTLPHAAVPIITLLTAPPYNVRLDISFEGPGHNGLATNDVVLALLHEFPPLAPMMLVLKSFAIERGLAVAYSGGLSSYALLLLVARYLQEHSDTMPNGFANASRAVQHSLSSVQAGVADFGLMLMGFLEFYGNRFDPRTTGISVASRCFLNRESTFMAGAVPGSSGMGDPHQVPHQYQQYAADDAAVDDRTSQYGYAQHWQVPPQPHMQLSPNSEAVQGLRRYGYRSSLDLPASRALEGMGAATGLLDYQQLQQQTYDPHKFDPVFIEDPLCPSNNVGRNCFRIMQIRRAFSAAHLALLAASRDPAVFGDNRMGLVAGVGLHPDNILRAVLGPGAPVNGKPDAATSATVGVTSYIGAIEHPYAFHPYNQQQHSYHHHHHQPPQQPYHNVGVPQPRSVNAYRNEPGSRRHSESESERLTTRSTTSATSHHDRSRKRHIGSPRLVPQSGDHQSHVQAQLVQQERGRQRQSSLKQIHSQNTARGLSRKNSERSMSLSLSFADVVRDGGGTSGANMPKTSPLSLARPPRFSRDDMALEESINERWETKDDSELK</sequence>
<feature type="compositionally biased region" description="Low complexity" evidence="2">
    <location>
        <begin position="920"/>
        <end position="933"/>
    </location>
</feature>
<dbReference type="EMBL" id="JBIMZQ010000018">
    <property type="protein sequence ID" value="KAL3666084.1"/>
    <property type="molecule type" value="Genomic_DNA"/>
</dbReference>
<dbReference type="InterPro" id="IPR054708">
    <property type="entry name" value="MTPAP-like_central"/>
</dbReference>
<accession>A0ABD3FKI5</accession>
<feature type="region of interest" description="Disordered" evidence="2">
    <location>
        <begin position="1556"/>
        <end position="1676"/>
    </location>
</feature>
<evidence type="ECO:0000256" key="2">
    <source>
        <dbReference type="SAM" id="MobiDB-lite"/>
    </source>
</evidence>
<feature type="region of interest" description="Disordered" evidence="2">
    <location>
        <begin position="890"/>
        <end position="933"/>
    </location>
</feature>